<keyword evidence="3" id="KW-1185">Reference proteome</keyword>
<dbReference type="Proteomes" id="UP000823561">
    <property type="component" value="Chromosome 22"/>
</dbReference>
<organism evidence="2 3">
    <name type="scientific">Alosa alosa</name>
    <name type="common">allis shad</name>
    <dbReference type="NCBI Taxonomy" id="278164"/>
    <lineage>
        <taxon>Eukaryota</taxon>
        <taxon>Metazoa</taxon>
        <taxon>Chordata</taxon>
        <taxon>Craniata</taxon>
        <taxon>Vertebrata</taxon>
        <taxon>Euteleostomi</taxon>
        <taxon>Actinopterygii</taxon>
        <taxon>Neopterygii</taxon>
        <taxon>Teleostei</taxon>
        <taxon>Clupei</taxon>
        <taxon>Clupeiformes</taxon>
        <taxon>Clupeoidei</taxon>
        <taxon>Clupeidae</taxon>
        <taxon>Alosa</taxon>
    </lineage>
</organism>
<name>A0AAV6FNP5_9TELE</name>
<dbReference type="EMBL" id="JADWDJ010000022">
    <property type="protein sequence ID" value="KAG5262702.1"/>
    <property type="molecule type" value="Genomic_DNA"/>
</dbReference>
<evidence type="ECO:0000313" key="3">
    <source>
        <dbReference type="Proteomes" id="UP000823561"/>
    </source>
</evidence>
<dbReference type="AlphaFoldDB" id="A0AAV6FNP5"/>
<feature type="compositionally biased region" description="Low complexity" evidence="1">
    <location>
        <begin position="14"/>
        <end position="25"/>
    </location>
</feature>
<comment type="caution">
    <text evidence="2">The sequence shown here is derived from an EMBL/GenBank/DDBJ whole genome shotgun (WGS) entry which is preliminary data.</text>
</comment>
<gene>
    <name evidence="2" type="ORF">AALO_G00277930</name>
</gene>
<feature type="region of interest" description="Disordered" evidence="1">
    <location>
        <begin position="1"/>
        <end position="29"/>
    </location>
</feature>
<feature type="region of interest" description="Disordered" evidence="1">
    <location>
        <begin position="50"/>
        <end position="70"/>
    </location>
</feature>
<reference evidence="2" key="1">
    <citation type="submission" date="2020-10" db="EMBL/GenBank/DDBJ databases">
        <title>Chromosome-scale genome assembly of the Allis shad, Alosa alosa.</title>
        <authorList>
            <person name="Margot Z."/>
            <person name="Christophe K."/>
            <person name="Cabau C."/>
            <person name="Louis A."/>
            <person name="Berthelot C."/>
            <person name="Parey E."/>
            <person name="Roest Crollius H."/>
            <person name="Montfort J."/>
            <person name="Robinson-Rechavi M."/>
            <person name="Bucao C."/>
            <person name="Bouchez O."/>
            <person name="Gislard M."/>
            <person name="Lluch J."/>
            <person name="Milhes M."/>
            <person name="Lampietro C."/>
            <person name="Lopez Roques C."/>
            <person name="Donnadieu C."/>
            <person name="Braasch I."/>
            <person name="Desvignes T."/>
            <person name="Postlethwait J."/>
            <person name="Bobe J."/>
            <person name="Guiguen Y."/>
        </authorList>
    </citation>
    <scope>NUCLEOTIDE SEQUENCE</scope>
    <source>
        <strain evidence="2">M-15738</strain>
        <tissue evidence="2">Blood</tissue>
    </source>
</reference>
<sequence length="95" mass="10113">MHGLMAPLPRVTTSAPAASSMARSASRARRVERICAARTRPTVILIATPHTASTFPPNCPMSTSTSSNIPSGIRQRLHHVTVVAHGQKTEASATW</sequence>
<feature type="non-terminal residue" evidence="2">
    <location>
        <position position="95"/>
    </location>
</feature>
<proteinExistence type="predicted"/>
<accession>A0AAV6FNP5</accession>
<evidence type="ECO:0000256" key="1">
    <source>
        <dbReference type="SAM" id="MobiDB-lite"/>
    </source>
</evidence>
<evidence type="ECO:0000313" key="2">
    <source>
        <dbReference type="EMBL" id="KAG5262702.1"/>
    </source>
</evidence>
<protein>
    <submittedName>
        <fullName evidence="2">Uncharacterized protein</fullName>
    </submittedName>
</protein>